<dbReference type="Pfam" id="PF16916">
    <property type="entry name" value="ZT_dimer"/>
    <property type="match status" value="1"/>
</dbReference>
<dbReference type="RefSeq" id="WP_110310395.1">
    <property type="nucleotide sequence ID" value="NZ_QICL01000008.1"/>
</dbReference>
<evidence type="ECO:0000256" key="2">
    <source>
        <dbReference type="ARBA" id="ARBA00008873"/>
    </source>
</evidence>
<dbReference type="Proteomes" id="UP000247973">
    <property type="component" value="Unassembled WGS sequence"/>
</dbReference>
<evidence type="ECO:0000256" key="8">
    <source>
        <dbReference type="ARBA" id="ARBA00023136"/>
    </source>
</evidence>
<dbReference type="AlphaFoldDB" id="A0A2V3PQ79"/>
<gene>
    <name evidence="12" type="ORF">CLV62_10896</name>
</gene>
<accession>A0A2V3PQ79</accession>
<dbReference type="InterPro" id="IPR002524">
    <property type="entry name" value="Cation_efflux"/>
</dbReference>
<keyword evidence="8 9" id="KW-0472">Membrane</keyword>
<dbReference type="SUPFAM" id="SSF160240">
    <property type="entry name" value="Cation efflux protein cytoplasmic domain-like"/>
    <property type="match status" value="1"/>
</dbReference>
<evidence type="ECO:0000256" key="3">
    <source>
        <dbReference type="ARBA" id="ARBA00022448"/>
    </source>
</evidence>
<dbReference type="InterPro" id="IPR027470">
    <property type="entry name" value="Cation_efflux_CTD"/>
</dbReference>
<evidence type="ECO:0000256" key="4">
    <source>
        <dbReference type="ARBA" id="ARBA00022692"/>
    </source>
</evidence>
<dbReference type="NCBIfam" id="TIGR01297">
    <property type="entry name" value="CDF"/>
    <property type="match status" value="1"/>
</dbReference>
<proteinExistence type="inferred from homology"/>
<sequence>MSHNHAHGGHSHSHSHTTNKRALTFSFLLIAGFMFVEFIGGILTNSLALLSDAGHMLSDSVALGLSLAAIIFGQKAATIEKTYGYKRFEILAALLNGIALVALSAYILYEAIVRLSSPPQVIGKGMMIIAIIGLLINIVVAWILSRGETKENLNVRSAFLHVLGDLLGSVGAIIAALLILLFGWNIADPIASMIVSIIVLYSGWHILKDSVNILMESKPSNIHTHEVVDILSAIPDVEDVHDLHIWMITQEFPSLTVHLRVKNDSDRDLILEQALEALADHTGIKHITIQIEGRKLKVEEPCCTLY</sequence>
<feature type="transmembrane region" description="Helical" evidence="9">
    <location>
        <begin position="190"/>
        <end position="207"/>
    </location>
</feature>
<feature type="transmembrane region" description="Helical" evidence="9">
    <location>
        <begin position="157"/>
        <end position="184"/>
    </location>
</feature>
<dbReference type="InterPro" id="IPR036837">
    <property type="entry name" value="Cation_efflux_CTD_sf"/>
</dbReference>
<name>A0A2V3PQ79_9BACT</name>
<dbReference type="InterPro" id="IPR050681">
    <property type="entry name" value="CDF/SLC30A"/>
</dbReference>
<keyword evidence="3" id="KW-0813">Transport</keyword>
<keyword evidence="4 9" id="KW-0812">Transmembrane</keyword>
<feature type="transmembrane region" description="Helical" evidence="9">
    <location>
        <begin position="60"/>
        <end position="78"/>
    </location>
</feature>
<feature type="domain" description="Cation efflux protein cytoplasmic" evidence="11">
    <location>
        <begin position="219"/>
        <end position="292"/>
    </location>
</feature>
<evidence type="ECO:0000313" key="13">
    <source>
        <dbReference type="Proteomes" id="UP000247973"/>
    </source>
</evidence>
<dbReference type="GO" id="GO:0005886">
    <property type="term" value="C:plasma membrane"/>
    <property type="evidence" value="ECO:0007669"/>
    <property type="project" value="TreeGrafter"/>
</dbReference>
<dbReference type="OrthoDB" id="9809646at2"/>
<keyword evidence="7" id="KW-0406">Ion transport</keyword>
<evidence type="ECO:0000259" key="10">
    <source>
        <dbReference type="Pfam" id="PF01545"/>
    </source>
</evidence>
<reference evidence="12 13" key="1">
    <citation type="submission" date="2018-03" db="EMBL/GenBank/DDBJ databases">
        <title>Genomic Encyclopedia of Archaeal and Bacterial Type Strains, Phase II (KMG-II): from individual species to whole genera.</title>
        <authorList>
            <person name="Goeker M."/>
        </authorList>
    </citation>
    <scope>NUCLEOTIDE SEQUENCE [LARGE SCALE GENOMIC DNA]</scope>
    <source>
        <strain evidence="12 13">DSM 100214</strain>
    </source>
</reference>
<keyword evidence="5" id="KW-0864">Zinc transport</keyword>
<dbReference type="PANTHER" id="PTHR11562">
    <property type="entry name" value="CATION EFFLUX PROTEIN/ ZINC TRANSPORTER"/>
    <property type="match status" value="1"/>
</dbReference>
<dbReference type="GO" id="GO:0005385">
    <property type="term" value="F:zinc ion transmembrane transporter activity"/>
    <property type="evidence" value="ECO:0007669"/>
    <property type="project" value="TreeGrafter"/>
</dbReference>
<protein>
    <submittedName>
        <fullName evidence="12">Cobalt-zinc-cadmium efflux system protein</fullName>
    </submittedName>
</protein>
<evidence type="ECO:0000256" key="5">
    <source>
        <dbReference type="ARBA" id="ARBA00022906"/>
    </source>
</evidence>
<dbReference type="InterPro" id="IPR027469">
    <property type="entry name" value="Cation_efflux_TMD_sf"/>
</dbReference>
<comment type="subcellular location">
    <subcellularLocation>
        <location evidence="1">Membrane</location>
        <topology evidence="1">Multi-pass membrane protein</topology>
    </subcellularLocation>
</comment>
<keyword evidence="13" id="KW-1185">Reference proteome</keyword>
<evidence type="ECO:0000256" key="7">
    <source>
        <dbReference type="ARBA" id="ARBA00023065"/>
    </source>
</evidence>
<feature type="transmembrane region" description="Helical" evidence="9">
    <location>
        <begin position="121"/>
        <end position="145"/>
    </location>
</feature>
<evidence type="ECO:0000256" key="1">
    <source>
        <dbReference type="ARBA" id="ARBA00004141"/>
    </source>
</evidence>
<dbReference type="SUPFAM" id="SSF161111">
    <property type="entry name" value="Cation efflux protein transmembrane domain-like"/>
    <property type="match status" value="1"/>
</dbReference>
<feature type="domain" description="Cation efflux protein transmembrane" evidence="10">
    <location>
        <begin position="24"/>
        <end position="215"/>
    </location>
</feature>
<dbReference type="EMBL" id="QICL01000008">
    <property type="protein sequence ID" value="PXV65098.1"/>
    <property type="molecule type" value="Genomic_DNA"/>
</dbReference>
<organism evidence="12 13">
    <name type="scientific">Dysgonomonas alginatilytica</name>
    <dbReference type="NCBI Taxonomy" id="1605892"/>
    <lineage>
        <taxon>Bacteria</taxon>
        <taxon>Pseudomonadati</taxon>
        <taxon>Bacteroidota</taxon>
        <taxon>Bacteroidia</taxon>
        <taxon>Bacteroidales</taxon>
        <taxon>Dysgonomonadaceae</taxon>
        <taxon>Dysgonomonas</taxon>
    </lineage>
</organism>
<comment type="caution">
    <text evidence="12">The sequence shown here is derived from an EMBL/GenBank/DDBJ whole genome shotgun (WGS) entry which is preliminary data.</text>
</comment>
<dbReference type="InterPro" id="IPR058533">
    <property type="entry name" value="Cation_efflux_TM"/>
</dbReference>
<evidence type="ECO:0000313" key="12">
    <source>
        <dbReference type="EMBL" id="PXV65098.1"/>
    </source>
</evidence>
<keyword evidence="5" id="KW-0862">Zinc</keyword>
<dbReference type="Gene3D" id="1.20.1510.10">
    <property type="entry name" value="Cation efflux protein transmembrane domain"/>
    <property type="match status" value="1"/>
</dbReference>
<evidence type="ECO:0000256" key="6">
    <source>
        <dbReference type="ARBA" id="ARBA00022989"/>
    </source>
</evidence>
<dbReference type="PANTHER" id="PTHR11562:SF17">
    <property type="entry name" value="RE54080P-RELATED"/>
    <property type="match status" value="1"/>
</dbReference>
<feature type="transmembrane region" description="Helical" evidence="9">
    <location>
        <begin position="22"/>
        <end position="48"/>
    </location>
</feature>
<comment type="similarity">
    <text evidence="2">Belongs to the cation diffusion facilitator (CDF) transporter (TC 2.A.4) family. SLC30A subfamily.</text>
</comment>
<evidence type="ECO:0000259" key="11">
    <source>
        <dbReference type="Pfam" id="PF16916"/>
    </source>
</evidence>
<keyword evidence="6 9" id="KW-1133">Transmembrane helix</keyword>
<dbReference type="Pfam" id="PF01545">
    <property type="entry name" value="Cation_efflux"/>
    <property type="match status" value="1"/>
</dbReference>
<feature type="transmembrane region" description="Helical" evidence="9">
    <location>
        <begin position="90"/>
        <end position="109"/>
    </location>
</feature>
<evidence type="ECO:0000256" key="9">
    <source>
        <dbReference type="SAM" id="Phobius"/>
    </source>
</evidence>